<evidence type="ECO:0008006" key="2">
    <source>
        <dbReference type="Google" id="ProtNLM"/>
    </source>
</evidence>
<proteinExistence type="predicted"/>
<accession>A0A2S2NLC6</accession>
<dbReference type="PANTHER" id="PTHR48174">
    <property type="entry name" value="DUF946 FAMILY PROTEIN"/>
    <property type="match status" value="1"/>
</dbReference>
<protein>
    <recommendedName>
        <fullName evidence="2">Vacuolar protein sorting-associated protein 62</fullName>
    </recommendedName>
</protein>
<gene>
    <name evidence="1" type="ORF">g.75693</name>
</gene>
<dbReference type="AlphaFoldDB" id="A0A2S2NLC6"/>
<evidence type="ECO:0000313" key="1">
    <source>
        <dbReference type="EMBL" id="MBY17576.1"/>
    </source>
</evidence>
<name>A0A2S2NLC6_SCHGA</name>
<dbReference type="EMBL" id="GGMR01004957">
    <property type="protein sequence ID" value="MBY17576.1"/>
    <property type="molecule type" value="Transcribed_RNA"/>
</dbReference>
<sequence length="153" mass="17827">MYVSVHDAGAFYRFDRNRRKFVFNRQEVRKGFLQKPKFPEVVHLTDEGNHPVLFAAKGSHGLWTAPGKHKYVRIPRLYDDSGYGFPWKTWLKVDVLNSSKKLPIWMQYYGKWGNQHSKCHPLSKMGLQICQFTDGPTGIPMKPHDFQCQNATN</sequence>
<organism evidence="1">
    <name type="scientific">Schizaphis graminum</name>
    <name type="common">Green bug aphid</name>
    <dbReference type="NCBI Taxonomy" id="13262"/>
    <lineage>
        <taxon>Eukaryota</taxon>
        <taxon>Metazoa</taxon>
        <taxon>Ecdysozoa</taxon>
        <taxon>Arthropoda</taxon>
        <taxon>Hexapoda</taxon>
        <taxon>Insecta</taxon>
        <taxon>Pterygota</taxon>
        <taxon>Neoptera</taxon>
        <taxon>Paraneoptera</taxon>
        <taxon>Hemiptera</taxon>
        <taxon>Sternorrhyncha</taxon>
        <taxon>Aphidomorpha</taxon>
        <taxon>Aphidoidea</taxon>
        <taxon>Aphididae</taxon>
        <taxon>Aphidini</taxon>
        <taxon>Schizaphis</taxon>
    </lineage>
</organism>
<reference evidence="1" key="1">
    <citation type="submission" date="2018-04" db="EMBL/GenBank/DDBJ databases">
        <title>Transcriptome of Schizaphis graminum biotype I.</title>
        <authorList>
            <person name="Scully E.D."/>
            <person name="Geib S.M."/>
            <person name="Palmer N.A."/>
            <person name="Koch K."/>
            <person name="Bradshaw J."/>
            <person name="Heng-Moss T."/>
            <person name="Sarath G."/>
        </authorList>
    </citation>
    <scope>NUCLEOTIDE SEQUENCE</scope>
</reference>
<dbReference type="PANTHER" id="PTHR48174:SF5">
    <property type="entry name" value="VACUOLAR PROTEIN SORTING-ASSOCIATED PROTEIN 62"/>
    <property type="match status" value="1"/>
</dbReference>